<dbReference type="EMBL" id="QOPI01000016">
    <property type="protein sequence ID" value="RCL44442.1"/>
    <property type="molecule type" value="Genomic_DNA"/>
</dbReference>
<feature type="chain" id="PRO_5016919265" evidence="2">
    <location>
        <begin position="21"/>
        <end position="150"/>
    </location>
</feature>
<dbReference type="GO" id="GO:0015036">
    <property type="term" value="F:disulfide oxidoreductase activity"/>
    <property type="evidence" value="ECO:0007669"/>
    <property type="project" value="UniProtKB-ARBA"/>
</dbReference>
<dbReference type="InterPro" id="IPR017937">
    <property type="entry name" value="Thioredoxin_CS"/>
</dbReference>
<evidence type="ECO:0000259" key="3">
    <source>
        <dbReference type="PROSITE" id="PS51352"/>
    </source>
</evidence>
<dbReference type="Gene3D" id="3.40.30.10">
    <property type="entry name" value="Glutaredoxin"/>
    <property type="match status" value="1"/>
</dbReference>
<dbReference type="PROSITE" id="PS51257">
    <property type="entry name" value="PROKAR_LIPOPROTEIN"/>
    <property type="match status" value="1"/>
</dbReference>
<dbReference type="PROSITE" id="PS51352">
    <property type="entry name" value="THIOREDOXIN_2"/>
    <property type="match status" value="1"/>
</dbReference>
<evidence type="ECO:0000313" key="5">
    <source>
        <dbReference type="Proteomes" id="UP000252915"/>
    </source>
</evidence>
<dbReference type="PANTHER" id="PTHR42852">
    <property type="entry name" value="THIOL:DISULFIDE INTERCHANGE PROTEIN DSBE"/>
    <property type="match status" value="1"/>
</dbReference>
<name>A0A368C5X7_9GAMM</name>
<dbReference type="Pfam" id="PF00578">
    <property type="entry name" value="AhpC-TSA"/>
    <property type="match status" value="1"/>
</dbReference>
<evidence type="ECO:0000256" key="1">
    <source>
        <dbReference type="ARBA" id="ARBA00023284"/>
    </source>
</evidence>
<dbReference type="CDD" id="cd02966">
    <property type="entry name" value="TlpA_like_family"/>
    <property type="match status" value="1"/>
</dbReference>
<dbReference type="Proteomes" id="UP000252915">
    <property type="component" value="Unassembled WGS sequence"/>
</dbReference>
<organism evidence="4 5">
    <name type="scientific">SAR86 cluster bacterium</name>
    <dbReference type="NCBI Taxonomy" id="2030880"/>
    <lineage>
        <taxon>Bacteria</taxon>
        <taxon>Pseudomonadati</taxon>
        <taxon>Pseudomonadota</taxon>
        <taxon>Gammaproteobacteria</taxon>
        <taxon>SAR86 cluster</taxon>
    </lineage>
</organism>
<dbReference type="InterPro" id="IPR050553">
    <property type="entry name" value="Thioredoxin_ResA/DsbE_sf"/>
</dbReference>
<protein>
    <submittedName>
        <fullName evidence="4">TlpA family protein disulfide reductase</fullName>
    </submittedName>
</protein>
<proteinExistence type="predicted"/>
<dbReference type="InterPro" id="IPR000866">
    <property type="entry name" value="AhpC/TSA"/>
</dbReference>
<dbReference type="InterPro" id="IPR013766">
    <property type="entry name" value="Thioredoxin_domain"/>
</dbReference>
<evidence type="ECO:0000256" key="2">
    <source>
        <dbReference type="SAM" id="SignalP"/>
    </source>
</evidence>
<keyword evidence="1" id="KW-0676">Redox-active center</keyword>
<dbReference type="PANTHER" id="PTHR42852:SF13">
    <property type="entry name" value="PROTEIN DIPZ"/>
    <property type="match status" value="1"/>
</dbReference>
<feature type="signal peptide" evidence="2">
    <location>
        <begin position="1"/>
        <end position="20"/>
    </location>
</feature>
<comment type="caution">
    <text evidence="4">The sequence shown here is derived from an EMBL/GenBank/DDBJ whole genome shotgun (WGS) entry which is preliminary data.</text>
</comment>
<dbReference type="PROSITE" id="PS00194">
    <property type="entry name" value="THIOREDOXIN_1"/>
    <property type="match status" value="1"/>
</dbReference>
<keyword evidence="2" id="KW-0732">Signal</keyword>
<dbReference type="AlphaFoldDB" id="A0A368C5X7"/>
<feature type="domain" description="Thioredoxin" evidence="3">
    <location>
        <begin position="3"/>
        <end position="148"/>
    </location>
</feature>
<dbReference type="SUPFAM" id="SSF52833">
    <property type="entry name" value="Thioredoxin-like"/>
    <property type="match status" value="1"/>
</dbReference>
<sequence>MKNKIISLFFVFLLISCQKADIDLHNTKDIASSNLSGQWVMINYWADWCPPCLKEMPELVAFAEANKDVNVFAFNFDQLEGEDLDYEIKKFGVDITSILSHPRDIWGIESPATLPATYFINPKGEIVKSLFKPQTQESLEGVFSDLKEIF</sequence>
<reference evidence="4 5" key="1">
    <citation type="journal article" date="2018" name="Microbiome">
        <title>Fine metagenomic profile of the Mediterranean stratified and mixed water columns revealed by assembly and recruitment.</title>
        <authorList>
            <person name="Haro-Moreno J.M."/>
            <person name="Lopez-Perez M."/>
            <person name="De La Torre J.R."/>
            <person name="Picazo A."/>
            <person name="Camacho A."/>
            <person name="Rodriguez-Valera F."/>
        </authorList>
    </citation>
    <scope>NUCLEOTIDE SEQUENCE [LARGE SCALE GENOMIC DNA]</scope>
    <source>
        <strain evidence="4">MED-G78</strain>
    </source>
</reference>
<dbReference type="InterPro" id="IPR036249">
    <property type="entry name" value="Thioredoxin-like_sf"/>
</dbReference>
<gene>
    <name evidence="4" type="ORF">DBW92_03275</name>
</gene>
<evidence type="ECO:0000313" key="4">
    <source>
        <dbReference type="EMBL" id="RCL44442.1"/>
    </source>
</evidence>
<dbReference type="GO" id="GO:0016209">
    <property type="term" value="F:antioxidant activity"/>
    <property type="evidence" value="ECO:0007669"/>
    <property type="project" value="InterPro"/>
</dbReference>
<accession>A0A368C5X7</accession>